<comment type="similarity">
    <text evidence="9">Belongs to the glycosyltransferase group 1 family.</text>
</comment>
<dbReference type="RefSeq" id="WP_174409091.1">
    <property type="nucleotide sequence ID" value="NZ_BLVP01000006.1"/>
</dbReference>
<keyword evidence="9" id="KW-0448">Lipopolysaccharide biosynthesis</keyword>
<evidence type="ECO:0000256" key="2">
    <source>
        <dbReference type="ARBA" id="ARBA00012621"/>
    </source>
</evidence>
<organism evidence="11 12">
    <name type="scientific">Desulfovibrio psychrotolerans</name>
    <dbReference type="NCBI Taxonomy" id="415242"/>
    <lineage>
        <taxon>Bacteria</taxon>
        <taxon>Pseudomonadati</taxon>
        <taxon>Thermodesulfobacteriota</taxon>
        <taxon>Desulfovibrionia</taxon>
        <taxon>Desulfovibrionales</taxon>
        <taxon>Desulfovibrionaceae</taxon>
        <taxon>Desulfovibrio</taxon>
    </lineage>
</organism>
<evidence type="ECO:0000313" key="12">
    <source>
        <dbReference type="Proteomes" id="UP000503820"/>
    </source>
</evidence>
<dbReference type="GO" id="GO:0009245">
    <property type="term" value="P:lipid A biosynthetic process"/>
    <property type="evidence" value="ECO:0007669"/>
    <property type="project" value="TreeGrafter"/>
</dbReference>
<feature type="domain" description="3-deoxy-D-manno-octulosonic-acid transferase N-terminal" evidence="10">
    <location>
        <begin position="46"/>
        <end position="212"/>
    </location>
</feature>
<dbReference type="Proteomes" id="UP000503820">
    <property type="component" value="Unassembled WGS sequence"/>
</dbReference>
<feature type="site" description="Transition state stabilizer" evidence="8">
    <location>
        <position position="135"/>
    </location>
</feature>
<evidence type="ECO:0000259" key="10">
    <source>
        <dbReference type="Pfam" id="PF04413"/>
    </source>
</evidence>
<dbReference type="GO" id="GO:0043842">
    <property type="term" value="F:Kdo transferase activity"/>
    <property type="evidence" value="ECO:0007669"/>
    <property type="project" value="UniProtKB-EC"/>
</dbReference>
<dbReference type="InterPro" id="IPR007507">
    <property type="entry name" value="Glycos_transf_N"/>
</dbReference>
<dbReference type="Pfam" id="PF04413">
    <property type="entry name" value="Glycos_transf_N"/>
    <property type="match status" value="1"/>
</dbReference>
<protein>
    <recommendedName>
        <fullName evidence="3 9">3-deoxy-D-manno-octulosonic acid transferase</fullName>
        <shortName evidence="9">Kdo transferase</shortName>
        <ecNumber evidence="2 9">2.4.99.12</ecNumber>
    </recommendedName>
    <alternativeName>
        <fullName evidence="5 9">Lipid IV(A) 3-deoxy-D-manno-octulosonic acid transferase</fullName>
    </alternativeName>
</protein>
<sequence length="426" mass="47858">MSALANTLLLKAYGALWTIARPVLRRHARLRNGLEQRMVPADWAVKTDIWIQAASGGEAYLVWELLRHLPEDNDHALLLTSCTAQGVEVLEKAHRWCREMRPRLSLQIRYFPFDQPALMQKALRMTSPRVVALMETELWPGLLAACKNNRVPVAVLNARMNTRSLAGYLATHSLWRSLRPDTVLAISEADARRFAALFGEQGVHVMHNMKFDRVTPPADETQGEEANPLLDTVIKAGTPLATFGSVREEEEQDVLHIIRRLREARPKTSIALIPRHIERVIPWEATLRNAGMEAVRRSTLDAPAAPGSLILWDEFGELNHVYALSRAVFVGGSLAPLGGQNFLEPLAHGIQPVIGPSYRNFAWAQDLITERMVHVMPDADAVFDQLLRNLKRPAPRDKVREQFTLWLHDRQGGSQSAVQALLSLLQ</sequence>
<evidence type="ECO:0000256" key="7">
    <source>
        <dbReference type="PIRSR" id="PIRSR639901-1"/>
    </source>
</evidence>
<evidence type="ECO:0000256" key="9">
    <source>
        <dbReference type="RuleBase" id="RU365103"/>
    </source>
</evidence>
<dbReference type="InterPro" id="IPR038107">
    <property type="entry name" value="Glycos_transf_N_sf"/>
</dbReference>
<feature type="active site" description="Proton acceptor" evidence="7">
    <location>
        <position position="58"/>
    </location>
</feature>
<evidence type="ECO:0000256" key="4">
    <source>
        <dbReference type="ARBA" id="ARBA00022679"/>
    </source>
</evidence>
<comment type="pathway">
    <text evidence="1 9">Bacterial outer membrane biogenesis; LPS core biosynthesis.</text>
</comment>
<evidence type="ECO:0000256" key="5">
    <source>
        <dbReference type="ARBA" id="ARBA00031445"/>
    </source>
</evidence>
<accession>A0A7J0BRX3</accession>
<name>A0A7J0BRX3_9BACT</name>
<feature type="site" description="Transition state stabilizer" evidence="8">
    <location>
        <position position="210"/>
    </location>
</feature>
<comment type="catalytic activity">
    <reaction evidence="6 9">
        <text>lipid IVA (E. coli) + CMP-3-deoxy-beta-D-manno-octulosonate = alpha-Kdo-(2-&gt;6)-lipid IVA (E. coli) + CMP + H(+)</text>
        <dbReference type="Rhea" id="RHEA:28066"/>
        <dbReference type="ChEBI" id="CHEBI:15378"/>
        <dbReference type="ChEBI" id="CHEBI:58603"/>
        <dbReference type="ChEBI" id="CHEBI:60364"/>
        <dbReference type="ChEBI" id="CHEBI:60377"/>
        <dbReference type="ChEBI" id="CHEBI:85987"/>
        <dbReference type="EC" id="2.4.99.12"/>
    </reaction>
</comment>
<dbReference type="GO" id="GO:0009244">
    <property type="term" value="P:lipopolysaccharide core region biosynthetic process"/>
    <property type="evidence" value="ECO:0007669"/>
    <property type="project" value="UniProtKB-UniRule"/>
</dbReference>
<keyword evidence="9" id="KW-1003">Cell membrane</keyword>
<dbReference type="EMBL" id="BLVP01000006">
    <property type="protein sequence ID" value="GFM36408.1"/>
    <property type="molecule type" value="Genomic_DNA"/>
</dbReference>
<evidence type="ECO:0000256" key="3">
    <source>
        <dbReference type="ARBA" id="ARBA00019077"/>
    </source>
</evidence>
<dbReference type="PANTHER" id="PTHR42755:SF1">
    <property type="entry name" value="3-DEOXY-D-MANNO-OCTULOSONIC ACID TRANSFERASE, MITOCHONDRIAL-RELATED"/>
    <property type="match status" value="1"/>
</dbReference>
<comment type="function">
    <text evidence="9">Involved in lipopolysaccharide (LPS) biosynthesis. Catalyzes the transfer of 3-deoxy-D-manno-octulosonate (Kdo) residue(s) from CMP-Kdo to lipid IV(A), the tetraacyldisaccharide-1,4'-bisphosphate precursor of lipid A.</text>
</comment>
<dbReference type="InterPro" id="IPR039901">
    <property type="entry name" value="Kdotransferase"/>
</dbReference>
<comment type="caution">
    <text evidence="11">The sequence shown here is derived from an EMBL/GenBank/DDBJ whole genome shotgun (WGS) entry which is preliminary data.</text>
</comment>
<evidence type="ECO:0000256" key="8">
    <source>
        <dbReference type="PIRSR" id="PIRSR639901-2"/>
    </source>
</evidence>
<dbReference type="EC" id="2.4.99.12" evidence="2 9"/>
<gene>
    <name evidence="11" type="ORF">DSM19430T_10920</name>
</gene>
<dbReference type="Gene3D" id="3.40.50.2000">
    <property type="entry name" value="Glycogen Phosphorylase B"/>
    <property type="match status" value="1"/>
</dbReference>
<proteinExistence type="inferred from homology"/>
<keyword evidence="4 9" id="KW-0808">Transferase</keyword>
<keyword evidence="9" id="KW-0472">Membrane</keyword>
<evidence type="ECO:0000256" key="6">
    <source>
        <dbReference type="ARBA" id="ARBA00049183"/>
    </source>
</evidence>
<dbReference type="SUPFAM" id="SSF53756">
    <property type="entry name" value="UDP-Glycosyltransferase/glycogen phosphorylase"/>
    <property type="match status" value="1"/>
</dbReference>
<reference evidence="11 12" key="1">
    <citation type="submission" date="2020-05" db="EMBL/GenBank/DDBJ databases">
        <title>Draft genome sequence of Desulfovibrio psychrotolerans JS1T.</title>
        <authorList>
            <person name="Ueno A."/>
            <person name="Tamazawa S."/>
            <person name="Tamamura S."/>
            <person name="Murakami T."/>
            <person name="Kiyama T."/>
            <person name="Inomata H."/>
            <person name="Amano Y."/>
            <person name="Miyakawa K."/>
            <person name="Tamaki H."/>
            <person name="Naganuma T."/>
            <person name="Kaneko K."/>
        </authorList>
    </citation>
    <scope>NUCLEOTIDE SEQUENCE [LARGE SCALE GENOMIC DNA]</scope>
    <source>
        <strain evidence="11 12">JS1</strain>
    </source>
</reference>
<comment type="subcellular location">
    <subcellularLocation>
        <location evidence="9">Cell membrane</location>
    </subcellularLocation>
</comment>
<dbReference type="AlphaFoldDB" id="A0A7J0BRX3"/>
<dbReference type="PANTHER" id="PTHR42755">
    <property type="entry name" value="3-DEOXY-MANNO-OCTULOSONATE CYTIDYLYLTRANSFERASE"/>
    <property type="match status" value="1"/>
</dbReference>
<evidence type="ECO:0000313" key="11">
    <source>
        <dbReference type="EMBL" id="GFM36408.1"/>
    </source>
</evidence>
<evidence type="ECO:0000256" key="1">
    <source>
        <dbReference type="ARBA" id="ARBA00004713"/>
    </source>
</evidence>
<dbReference type="GO" id="GO:0005886">
    <property type="term" value="C:plasma membrane"/>
    <property type="evidence" value="ECO:0007669"/>
    <property type="project" value="UniProtKB-SubCell"/>
</dbReference>
<dbReference type="UniPathway" id="UPA00958"/>
<dbReference type="Gene3D" id="3.40.50.11720">
    <property type="entry name" value="3-Deoxy-D-manno-octulosonic-acid transferase, N-terminal domain"/>
    <property type="match status" value="1"/>
</dbReference>
<keyword evidence="12" id="KW-1185">Reference proteome</keyword>